<dbReference type="InterPro" id="IPR056434">
    <property type="entry name" value="Ig_GEX2_N"/>
</dbReference>
<dbReference type="OrthoDB" id="5334309at2759"/>
<evidence type="ECO:0000313" key="3">
    <source>
        <dbReference type="EMBL" id="EPS58290.1"/>
    </source>
</evidence>
<protein>
    <recommendedName>
        <fullName evidence="2">GEX2 N-terminal Ig-like domain-containing protein</fullName>
    </recommendedName>
</protein>
<feature type="non-terminal residue" evidence="3">
    <location>
        <position position="247"/>
    </location>
</feature>
<dbReference type="Proteomes" id="UP000015453">
    <property type="component" value="Unassembled WGS sequence"/>
</dbReference>
<feature type="chain" id="PRO_5004549170" description="GEX2 N-terminal Ig-like domain-containing protein" evidence="1">
    <location>
        <begin position="24"/>
        <end position="247"/>
    </location>
</feature>
<reference evidence="3 4" key="1">
    <citation type="journal article" date="2013" name="BMC Genomics">
        <title>The miniature genome of a carnivorous plant Genlisea aurea contains a low number of genes and short non-coding sequences.</title>
        <authorList>
            <person name="Leushkin E.V."/>
            <person name="Sutormin R.A."/>
            <person name="Nabieva E.R."/>
            <person name="Penin A.A."/>
            <person name="Kondrashov A.S."/>
            <person name="Logacheva M.D."/>
        </authorList>
    </citation>
    <scope>NUCLEOTIDE SEQUENCE [LARGE SCALE GENOMIC DNA]</scope>
</reference>
<feature type="signal peptide" evidence="1">
    <location>
        <begin position="1"/>
        <end position="23"/>
    </location>
</feature>
<feature type="domain" description="GEX2 N-terminal Ig-like" evidence="2">
    <location>
        <begin position="139"/>
        <end position="245"/>
    </location>
</feature>
<organism evidence="3 4">
    <name type="scientific">Genlisea aurea</name>
    <dbReference type="NCBI Taxonomy" id="192259"/>
    <lineage>
        <taxon>Eukaryota</taxon>
        <taxon>Viridiplantae</taxon>
        <taxon>Streptophyta</taxon>
        <taxon>Embryophyta</taxon>
        <taxon>Tracheophyta</taxon>
        <taxon>Spermatophyta</taxon>
        <taxon>Magnoliopsida</taxon>
        <taxon>eudicotyledons</taxon>
        <taxon>Gunneridae</taxon>
        <taxon>Pentapetalae</taxon>
        <taxon>asterids</taxon>
        <taxon>lamiids</taxon>
        <taxon>Lamiales</taxon>
        <taxon>Lentibulariaceae</taxon>
        <taxon>Genlisea</taxon>
    </lineage>
</organism>
<dbReference type="AlphaFoldDB" id="S8BUM7"/>
<comment type="caution">
    <text evidence="3">The sequence shown here is derived from an EMBL/GenBank/DDBJ whole genome shotgun (WGS) entry which is preliminary data.</text>
</comment>
<keyword evidence="1" id="KW-0732">Signal</keyword>
<evidence type="ECO:0000256" key="1">
    <source>
        <dbReference type="SAM" id="SignalP"/>
    </source>
</evidence>
<accession>S8BUM7</accession>
<dbReference type="Pfam" id="PF23616">
    <property type="entry name" value="Ig_GEX2_N"/>
    <property type="match status" value="2"/>
</dbReference>
<dbReference type="EMBL" id="AUSU01009359">
    <property type="protein sequence ID" value="EPS58290.1"/>
    <property type="molecule type" value="Genomic_DNA"/>
</dbReference>
<dbReference type="InterPro" id="IPR014756">
    <property type="entry name" value="Ig_E-set"/>
</dbReference>
<dbReference type="SUPFAM" id="SSF81296">
    <property type="entry name" value="E set domains"/>
    <property type="match status" value="1"/>
</dbReference>
<evidence type="ECO:0000313" key="4">
    <source>
        <dbReference type="Proteomes" id="UP000015453"/>
    </source>
</evidence>
<name>S8BUM7_9LAMI</name>
<evidence type="ECO:0000259" key="2">
    <source>
        <dbReference type="Pfam" id="PF23616"/>
    </source>
</evidence>
<proteinExistence type="predicted"/>
<sequence>MASSLIRQIAFSLLCFCSLPANSDDESELPAFAFGWSNNDDTFDAGETATIKVIVLGNFDFAKHDFRFNPNVSVNDKVGNSCFVSGMALHLDGATETWSISFIPIMVGLFNVLVVDQHFRVLDSSLHFHVNPGRMYPAAGVVSWKDDRNEVTAGTRVELLILPKDAFGNNISSSSSQESVDQDDFTLFASTSEGLPANLTDIANKGRNGRGYLNLEFTAVTAGILLLHVQIQNQTLQGSPLPFKVNP</sequence>
<dbReference type="InterPro" id="IPR013783">
    <property type="entry name" value="Ig-like_fold"/>
</dbReference>
<dbReference type="Gene3D" id="2.60.40.10">
    <property type="entry name" value="Immunoglobulins"/>
    <property type="match status" value="1"/>
</dbReference>
<gene>
    <name evidence="3" type="ORF">M569_16525</name>
</gene>
<keyword evidence="4" id="KW-1185">Reference proteome</keyword>
<feature type="domain" description="GEX2 N-terminal Ig-like" evidence="2">
    <location>
        <begin position="30"/>
        <end position="130"/>
    </location>
</feature>